<dbReference type="OrthoDB" id="9777090at2"/>
<protein>
    <recommendedName>
        <fullName evidence="1">AB hydrolase-1 domain-containing protein</fullName>
    </recommendedName>
</protein>
<dbReference type="Gene3D" id="3.40.50.1820">
    <property type="entry name" value="alpha/beta hydrolase"/>
    <property type="match status" value="1"/>
</dbReference>
<dbReference type="Pfam" id="PF00561">
    <property type="entry name" value="Abhydrolase_1"/>
    <property type="match status" value="1"/>
</dbReference>
<dbReference type="PANTHER" id="PTHR12277">
    <property type="entry name" value="ALPHA/BETA HYDROLASE DOMAIN-CONTAINING PROTEIN"/>
    <property type="match status" value="1"/>
</dbReference>
<comment type="caution">
    <text evidence="2">The sequence shown here is derived from an EMBL/GenBank/DDBJ whole genome shotgun (WGS) entry which is preliminary data.</text>
</comment>
<gene>
    <name evidence="2" type="ORF">N869_06765</name>
</gene>
<dbReference type="GO" id="GO:0003824">
    <property type="term" value="F:catalytic activity"/>
    <property type="evidence" value="ECO:0007669"/>
    <property type="project" value="UniProtKB-ARBA"/>
</dbReference>
<proteinExistence type="predicted"/>
<feature type="domain" description="AB hydrolase-1" evidence="1">
    <location>
        <begin position="71"/>
        <end position="193"/>
    </location>
</feature>
<sequence length="275" mass="28501">MRVVAGATVVVLGAVLALVWFGQRSLMYHPDRSTPPPAATVLDGGQDVTFTTADGLDLTAWHVPATPGCVTVLVAPGNGGNRAMRAPLAQALADQGWGVLLLDYRGYAGNPGAPTQSGLARDVRAAREWLVRDAGAEHLVYLGESLGTGVVTELAAEHPPVALVLRSPFTSMSAVADAVYGVPLGWLLRDRFPTTEHLRSVQVPVAVVLGEQDRLVPPQMSRDVAEIARAGGAPVLEVAVAGADHNDAELSWGTDLLEAVGDAVALAGRACGSEG</sequence>
<dbReference type="InterPro" id="IPR000073">
    <property type="entry name" value="AB_hydrolase_1"/>
</dbReference>
<dbReference type="InterPro" id="IPR029058">
    <property type="entry name" value="AB_hydrolase_fold"/>
</dbReference>
<evidence type="ECO:0000313" key="3">
    <source>
        <dbReference type="Proteomes" id="UP000054314"/>
    </source>
</evidence>
<keyword evidence="3" id="KW-1185">Reference proteome</keyword>
<dbReference type="Proteomes" id="UP000054314">
    <property type="component" value="Unassembled WGS sequence"/>
</dbReference>
<dbReference type="SUPFAM" id="SSF53474">
    <property type="entry name" value="alpha/beta-Hydrolases"/>
    <property type="match status" value="1"/>
</dbReference>
<dbReference type="PANTHER" id="PTHR12277:SF79">
    <property type="entry name" value="XAA-PRO DIPEPTIDYL-PEPTIDASE-RELATED"/>
    <property type="match status" value="1"/>
</dbReference>
<dbReference type="AlphaFoldDB" id="A0A0A0BLW3"/>
<evidence type="ECO:0000259" key="1">
    <source>
        <dbReference type="Pfam" id="PF00561"/>
    </source>
</evidence>
<organism evidence="2 3">
    <name type="scientific">Cellulomonas bogoriensis 69B4 = DSM 16987</name>
    <dbReference type="NCBI Taxonomy" id="1386082"/>
    <lineage>
        <taxon>Bacteria</taxon>
        <taxon>Bacillati</taxon>
        <taxon>Actinomycetota</taxon>
        <taxon>Actinomycetes</taxon>
        <taxon>Micrococcales</taxon>
        <taxon>Cellulomonadaceae</taxon>
        <taxon>Cellulomonas</taxon>
    </lineage>
</organism>
<evidence type="ECO:0000313" key="2">
    <source>
        <dbReference type="EMBL" id="KGM08667.1"/>
    </source>
</evidence>
<dbReference type="EMBL" id="AXCZ01000270">
    <property type="protein sequence ID" value="KGM08667.1"/>
    <property type="molecule type" value="Genomic_DNA"/>
</dbReference>
<name>A0A0A0BLW3_9CELL</name>
<accession>A0A0A0BLW3</accession>
<reference evidence="2 3" key="1">
    <citation type="submission" date="2013-08" db="EMBL/GenBank/DDBJ databases">
        <title>Genome sequencing of Cellulomonas bogoriensis 69B4.</title>
        <authorList>
            <person name="Chen F."/>
            <person name="Li Y."/>
            <person name="Wang G."/>
        </authorList>
    </citation>
    <scope>NUCLEOTIDE SEQUENCE [LARGE SCALE GENOMIC DNA]</scope>
    <source>
        <strain evidence="2 3">69B4</strain>
    </source>
</reference>